<dbReference type="GO" id="GO:0004497">
    <property type="term" value="F:monooxygenase activity"/>
    <property type="evidence" value="ECO:0007669"/>
    <property type="project" value="UniProtKB-KW"/>
</dbReference>
<keyword evidence="2" id="KW-1185">Reference proteome</keyword>
<dbReference type="RefSeq" id="XP_012190464.1">
    <property type="nucleotide sequence ID" value="XM_012335074.1"/>
</dbReference>
<evidence type="ECO:0000313" key="1">
    <source>
        <dbReference type="EMBL" id="GAC96877.1"/>
    </source>
</evidence>
<dbReference type="GeneID" id="24109743"/>
<proteinExistence type="predicted"/>
<organism evidence="1 2">
    <name type="scientific">Pseudozyma hubeiensis (strain SY62)</name>
    <name type="common">Yeast</name>
    <dbReference type="NCBI Taxonomy" id="1305764"/>
    <lineage>
        <taxon>Eukaryota</taxon>
        <taxon>Fungi</taxon>
        <taxon>Dikarya</taxon>
        <taxon>Basidiomycota</taxon>
        <taxon>Ustilaginomycotina</taxon>
        <taxon>Ustilaginomycetes</taxon>
        <taxon>Ustilaginales</taxon>
        <taxon>Ustilaginaceae</taxon>
        <taxon>Pseudozyma</taxon>
    </lineage>
</organism>
<evidence type="ECO:0000313" key="2">
    <source>
        <dbReference type="Proteomes" id="UP000014071"/>
    </source>
</evidence>
<dbReference type="Proteomes" id="UP000014071">
    <property type="component" value="Unassembled WGS sequence"/>
</dbReference>
<sequence length="153" mass="17158">MVELAWKQCDCSKCYFEPNQEASCAIERERTSSKKEYVGSCRRDEAQWVWCSVIPPRYPAGCERRLCDGSGSVRESSEGIECAQPKPICREVGAELALLCRKLRSDGERDEGVTGEGWRTKAAEGVRAEYGVEVPGRGELSDVLLRYVRMRTG</sequence>
<reference evidence="2" key="1">
    <citation type="journal article" date="2013" name="Genome Announc.">
        <title>Draft genome sequence of the basidiomycetous yeast-like fungus Pseudozyma hubeiensis SY62, which produces an abundant amount of the biosurfactant mannosylerythritol lipids.</title>
        <authorList>
            <person name="Konishi M."/>
            <person name="Hatada Y."/>
            <person name="Horiuchi J."/>
        </authorList>
    </citation>
    <scope>NUCLEOTIDE SEQUENCE [LARGE SCALE GENOMIC DNA]</scope>
    <source>
        <strain evidence="2">SY62</strain>
    </source>
</reference>
<accession>R9P6M6</accession>
<dbReference type="HOGENOM" id="CLU_1714117_0_0_1"/>
<keyword evidence="1" id="KW-0503">Monooxygenase</keyword>
<gene>
    <name evidence="1" type="ORF">PHSY_004461</name>
</gene>
<dbReference type="EMBL" id="DF238808">
    <property type="protein sequence ID" value="GAC96877.1"/>
    <property type="molecule type" value="Genomic_DNA"/>
</dbReference>
<keyword evidence="1" id="KW-0560">Oxidoreductase</keyword>
<protein>
    <submittedName>
        <fullName evidence="1">Monooxygenase</fullName>
    </submittedName>
</protein>
<dbReference type="AlphaFoldDB" id="R9P6M6"/>
<name>R9P6M6_PSEHS</name>